<sequence length="428" mass="45083">MKSSTAAAVAALAAIAEARKCQNLTVPITASARNGVFDVSTPLTNIDVANFILDLTQQGKNYSADTLTGYATISGKYNIAATYCEPDSGPADTLQILTHGIGFDRSYWDLPANDYNYSYVKEAVDEYGYSTFTYDRLGIGMSSHGEPVNEIQALLEVAALKELTLLLRAGGVSGISKAYAKTVHAGHSFGSEHTYALTAMYPNITDAIALTGFSQNGSFIPYFGLGGNFLQNLNSALTSYVDGYLAASDRSAVQTNFFAPGAFDPAILAIATSTGQPVTVGELLTIGGETGSVNHFPDPVLIITSGRDIPYCGGNCYAAPSGGYPNIPSTSKNNFPDAKSFEVVIVGEAGHGLNLEYSHPYTYSEVLNFFLQNVPPGGKATPEPTTVSAPAQPDKTATGTEIPAASTAAASESGHWRQGSWNSKTHGW</sequence>
<organism evidence="2 3">
    <name type="scientific">Teratosphaeria nubilosa</name>
    <dbReference type="NCBI Taxonomy" id="161662"/>
    <lineage>
        <taxon>Eukaryota</taxon>
        <taxon>Fungi</taxon>
        <taxon>Dikarya</taxon>
        <taxon>Ascomycota</taxon>
        <taxon>Pezizomycotina</taxon>
        <taxon>Dothideomycetes</taxon>
        <taxon>Dothideomycetidae</taxon>
        <taxon>Mycosphaerellales</taxon>
        <taxon>Teratosphaeriaceae</taxon>
        <taxon>Teratosphaeria</taxon>
    </lineage>
</organism>
<evidence type="ECO:0000256" key="1">
    <source>
        <dbReference type="SAM" id="MobiDB-lite"/>
    </source>
</evidence>
<evidence type="ECO:0008006" key="4">
    <source>
        <dbReference type="Google" id="ProtNLM"/>
    </source>
</evidence>
<gene>
    <name evidence="2" type="ORF">EJ03DRAFT_373395</name>
</gene>
<protein>
    <recommendedName>
        <fullName evidence="4">AB hydrolase-1 domain-containing protein</fullName>
    </recommendedName>
</protein>
<dbReference type="EMBL" id="ML995823">
    <property type="protein sequence ID" value="KAF2770817.1"/>
    <property type="molecule type" value="Genomic_DNA"/>
</dbReference>
<feature type="compositionally biased region" description="Polar residues" evidence="1">
    <location>
        <begin position="419"/>
        <end position="428"/>
    </location>
</feature>
<dbReference type="SUPFAM" id="SSF53474">
    <property type="entry name" value="alpha/beta-Hydrolases"/>
    <property type="match status" value="1"/>
</dbReference>
<keyword evidence="3" id="KW-1185">Reference proteome</keyword>
<accession>A0A6G1LD47</accession>
<feature type="compositionally biased region" description="Polar residues" evidence="1">
    <location>
        <begin position="383"/>
        <end position="399"/>
    </location>
</feature>
<name>A0A6G1LD47_9PEZI</name>
<proteinExistence type="predicted"/>
<dbReference type="Gene3D" id="3.40.50.1820">
    <property type="entry name" value="alpha/beta hydrolase"/>
    <property type="match status" value="1"/>
</dbReference>
<dbReference type="AlphaFoldDB" id="A0A6G1LD47"/>
<dbReference type="InterPro" id="IPR029058">
    <property type="entry name" value="AB_hydrolase_fold"/>
</dbReference>
<feature type="region of interest" description="Disordered" evidence="1">
    <location>
        <begin position="377"/>
        <end position="428"/>
    </location>
</feature>
<evidence type="ECO:0000313" key="3">
    <source>
        <dbReference type="Proteomes" id="UP000799436"/>
    </source>
</evidence>
<dbReference type="Proteomes" id="UP000799436">
    <property type="component" value="Unassembled WGS sequence"/>
</dbReference>
<evidence type="ECO:0000313" key="2">
    <source>
        <dbReference type="EMBL" id="KAF2770817.1"/>
    </source>
</evidence>
<dbReference type="OrthoDB" id="190201at2759"/>
<reference evidence="2" key="1">
    <citation type="journal article" date="2020" name="Stud. Mycol.">
        <title>101 Dothideomycetes genomes: a test case for predicting lifestyles and emergence of pathogens.</title>
        <authorList>
            <person name="Haridas S."/>
            <person name="Albert R."/>
            <person name="Binder M."/>
            <person name="Bloem J."/>
            <person name="Labutti K."/>
            <person name="Salamov A."/>
            <person name="Andreopoulos B."/>
            <person name="Baker S."/>
            <person name="Barry K."/>
            <person name="Bills G."/>
            <person name="Bluhm B."/>
            <person name="Cannon C."/>
            <person name="Castanera R."/>
            <person name="Culley D."/>
            <person name="Daum C."/>
            <person name="Ezra D."/>
            <person name="Gonzalez J."/>
            <person name="Henrissat B."/>
            <person name="Kuo A."/>
            <person name="Liang C."/>
            <person name="Lipzen A."/>
            <person name="Lutzoni F."/>
            <person name="Magnuson J."/>
            <person name="Mondo S."/>
            <person name="Nolan M."/>
            <person name="Ohm R."/>
            <person name="Pangilinan J."/>
            <person name="Park H.-J."/>
            <person name="Ramirez L."/>
            <person name="Alfaro M."/>
            <person name="Sun H."/>
            <person name="Tritt A."/>
            <person name="Yoshinaga Y."/>
            <person name="Zwiers L.-H."/>
            <person name="Turgeon B."/>
            <person name="Goodwin S."/>
            <person name="Spatafora J."/>
            <person name="Crous P."/>
            <person name="Grigoriev I."/>
        </authorList>
    </citation>
    <scope>NUCLEOTIDE SEQUENCE</scope>
    <source>
        <strain evidence="2">CBS 116005</strain>
    </source>
</reference>